<dbReference type="Gene3D" id="1.10.443.10">
    <property type="entry name" value="Intergrase catalytic core"/>
    <property type="match status" value="1"/>
</dbReference>
<keyword evidence="9" id="KW-1185">Reference proteome</keyword>
<dbReference type="InterPro" id="IPR010998">
    <property type="entry name" value="Integrase_recombinase_N"/>
</dbReference>
<dbReference type="InterPro" id="IPR035386">
    <property type="entry name" value="Arm-DNA-bind_5"/>
</dbReference>
<dbReference type="Pfam" id="PF00589">
    <property type="entry name" value="Phage_integrase"/>
    <property type="match status" value="1"/>
</dbReference>
<evidence type="ECO:0000256" key="4">
    <source>
        <dbReference type="ARBA" id="ARBA00023172"/>
    </source>
</evidence>
<dbReference type="SUPFAM" id="SSF56349">
    <property type="entry name" value="DNA breaking-rejoining enzymes"/>
    <property type="match status" value="1"/>
</dbReference>
<dbReference type="EMBL" id="VYQF01000001">
    <property type="protein sequence ID" value="KAA9041624.1"/>
    <property type="molecule type" value="Genomic_DNA"/>
</dbReference>
<evidence type="ECO:0000313" key="8">
    <source>
        <dbReference type="EMBL" id="KAA9041624.1"/>
    </source>
</evidence>
<dbReference type="InterPro" id="IPR050090">
    <property type="entry name" value="Tyrosine_recombinase_XerCD"/>
</dbReference>
<dbReference type="RefSeq" id="WP_150413744.1">
    <property type="nucleotide sequence ID" value="NZ_VYQF01000001.1"/>
</dbReference>
<dbReference type="Gene3D" id="1.10.150.130">
    <property type="match status" value="1"/>
</dbReference>
<dbReference type="InterPro" id="IPR011010">
    <property type="entry name" value="DNA_brk_join_enz"/>
</dbReference>
<dbReference type="InterPro" id="IPR013762">
    <property type="entry name" value="Integrase-like_cat_sf"/>
</dbReference>
<feature type="domain" description="Core-binding (CB)" evidence="7">
    <location>
        <begin position="146"/>
        <end position="238"/>
    </location>
</feature>
<evidence type="ECO:0000313" key="9">
    <source>
        <dbReference type="Proteomes" id="UP000326903"/>
    </source>
</evidence>
<dbReference type="PANTHER" id="PTHR30349:SF64">
    <property type="entry name" value="PROPHAGE INTEGRASE INTD-RELATED"/>
    <property type="match status" value="1"/>
</dbReference>
<dbReference type="Pfam" id="PF13102">
    <property type="entry name" value="Phage_int_SAM_5"/>
    <property type="match status" value="1"/>
</dbReference>
<dbReference type="PROSITE" id="PS51898">
    <property type="entry name" value="TYR_RECOMBINASE"/>
    <property type="match status" value="1"/>
</dbReference>
<proteinExistence type="inferred from homology"/>
<dbReference type="Proteomes" id="UP000326903">
    <property type="component" value="Unassembled WGS sequence"/>
</dbReference>
<evidence type="ECO:0000259" key="6">
    <source>
        <dbReference type="PROSITE" id="PS51898"/>
    </source>
</evidence>
<comment type="caution">
    <text evidence="8">The sequence shown here is derived from an EMBL/GenBank/DDBJ whole genome shotgun (WGS) entry which is preliminary data.</text>
</comment>
<sequence>MGTIRFVLRTDKPDKEGFSPIQMVYQLGGVRNPVNEKYEHKRKYFTTGKKLHPVNWDNDSQQAISRERSYIKKATKEGNISNFNFDLLPSSNDIKDINSELASFCRDVADIEKRFKLNRVIYSAEMVIEELKDSRLPTTKKKAPTNQVFDFIEKYIEDNKLSREAGSMSVYKSLKNHLQNYQIEKKRRVAFDEIDLSFFMDFQNYLIKSKSKRAPNGLGNVTIAKQLSTLKTFLNYARMHGITVSDSYKDFKIKKESLEVIALTNEEFETLYNFDLSKNKKLDQVRDVFCFSCATGLRYSDLAQLKREHIKKDEIRLIVTKTKQQSSIPLNPFSHSILEKYSKMLRPLPVISNQKMNDYLKDLCKLAEINEPVQIVRFRGAKREENSYPKYELISVHTGRKTFCTLSLEKGMSAEEVMKISGHKDYASFSRYVKITEQRSKIVMRNAWGEIRKPKLKAV</sequence>
<keyword evidence="3 5" id="KW-0238">DNA-binding</keyword>
<dbReference type="PROSITE" id="PS51900">
    <property type="entry name" value="CB"/>
    <property type="match status" value="1"/>
</dbReference>
<dbReference type="CDD" id="cd01185">
    <property type="entry name" value="INTN1_C_like"/>
    <property type="match status" value="1"/>
</dbReference>
<evidence type="ECO:0000256" key="5">
    <source>
        <dbReference type="PROSITE-ProRule" id="PRU01248"/>
    </source>
</evidence>
<dbReference type="Pfam" id="PF17293">
    <property type="entry name" value="Arm-DNA-bind_5"/>
    <property type="match status" value="1"/>
</dbReference>
<dbReference type="GO" id="GO:0015074">
    <property type="term" value="P:DNA integration"/>
    <property type="evidence" value="ECO:0007669"/>
    <property type="project" value="UniProtKB-KW"/>
</dbReference>
<dbReference type="InterPro" id="IPR044068">
    <property type="entry name" value="CB"/>
</dbReference>
<dbReference type="InterPro" id="IPR025269">
    <property type="entry name" value="SAM-like_dom"/>
</dbReference>
<name>A0A5J5INW0_9BACT</name>
<evidence type="ECO:0000256" key="2">
    <source>
        <dbReference type="ARBA" id="ARBA00022908"/>
    </source>
</evidence>
<evidence type="ECO:0000259" key="7">
    <source>
        <dbReference type="PROSITE" id="PS51900"/>
    </source>
</evidence>
<feature type="domain" description="Tyr recombinase" evidence="6">
    <location>
        <begin position="258"/>
        <end position="445"/>
    </location>
</feature>
<dbReference type="GO" id="GO:0006310">
    <property type="term" value="P:DNA recombination"/>
    <property type="evidence" value="ECO:0007669"/>
    <property type="project" value="UniProtKB-KW"/>
</dbReference>
<comment type="similarity">
    <text evidence="1">Belongs to the 'phage' integrase family.</text>
</comment>
<organism evidence="8 9">
    <name type="scientific">Ginsengibacter hankyongi</name>
    <dbReference type="NCBI Taxonomy" id="2607284"/>
    <lineage>
        <taxon>Bacteria</taxon>
        <taxon>Pseudomonadati</taxon>
        <taxon>Bacteroidota</taxon>
        <taxon>Chitinophagia</taxon>
        <taxon>Chitinophagales</taxon>
        <taxon>Chitinophagaceae</taxon>
        <taxon>Ginsengibacter</taxon>
    </lineage>
</organism>
<accession>A0A5J5INW0</accession>
<dbReference type="AlphaFoldDB" id="A0A5J5INW0"/>
<dbReference type="InterPro" id="IPR002104">
    <property type="entry name" value="Integrase_catalytic"/>
</dbReference>
<gene>
    <name evidence="8" type="ORF">FW778_06275</name>
</gene>
<protein>
    <submittedName>
        <fullName evidence="8">Site-specific integrase</fullName>
    </submittedName>
</protein>
<keyword evidence="2" id="KW-0229">DNA integration</keyword>
<evidence type="ECO:0000256" key="3">
    <source>
        <dbReference type="ARBA" id="ARBA00023125"/>
    </source>
</evidence>
<keyword evidence="4" id="KW-0233">DNA recombination</keyword>
<dbReference type="GO" id="GO:0003677">
    <property type="term" value="F:DNA binding"/>
    <property type="evidence" value="ECO:0007669"/>
    <property type="project" value="UniProtKB-UniRule"/>
</dbReference>
<reference evidence="8 9" key="1">
    <citation type="submission" date="2019-09" db="EMBL/GenBank/DDBJ databases">
        <title>Draft genome sequence of Ginsengibacter sp. BR5-29.</title>
        <authorList>
            <person name="Im W.-T."/>
        </authorList>
    </citation>
    <scope>NUCLEOTIDE SEQUENCE [LARGE SCALE GENOMIC DNA]</scope>
    <source>
        <strain evidence="8 9">BR5-29</strain>
    </source>
</reference>
<evidence type="ECO:0000256" key="1">
    <source>
        <dbReference type="ARBA" id="ARBA00008857"/>
    </source>
</evidence>
<dbReference type="PANTHER" id="PTHR30349">
    <property type="entry name" value="PHAGE INTEGRASE-RELATED"/>
    <property type="match status" value="1"/>
</dbReference>